<comment type="similarity">
    <text evidence="1 5">Belongs to the HypA/HybF family.</text>
</comment>
<dbReference type="PIRSF" id="PIRSF004761">
    <property type="entry name" value="Hydrgn_mat_HypA"/>
    <property type="match status" value="1"/>
</dbReference>
<dbReference type="RefSeq" id="WP_277861785.1">
    <property type="nucleotide sequence ID" value="NZ_JARRAG010000002.1"/>
</dbReference>
<dbReference type="Proteomes" id="UP001216907">
    <property type="component" value="Unassembled WGS sequence"/>
</dbReference>
<keyword evidence="3 5" id="KW-0479">Metal-binding</keyword>
<dbReference type="Gene3D" id="3.30.2320.80">
    <property type="match status" value="1"/>
</dbReference>
<comment type="function">
    <text evidence="5">Involved in the maturation of [NiFe] hydrogenases. Required for nickel insertion into the metal center of the hydrogenase.</text>
</comment>
<dbReference type="Pfam" id="PF01155">
    <property type="entry name" value="HypA"/>
    <property type="match status" value="1"/>
</dbReference>
<evidence type="ECO:0000256" key="2">
    <source>
        <dbReference type="ARBA" id="ARBA00022596"/>
    </source>
</evidence>
<dbReference type="HAMAP" id="MF_00213">
    <property type="entry name" value="HypA_HybF"/>
    <property type="match status" value="1"/>
</dbReference>
<sequence length="109" mass="11646">MHELGITQEIVEIVIARAGGARIARIVLEVGKLSAVLPDAIRFCFDLCSEGTSAEGAVLEILEPPGRVRCRGCAVEFSLDRPFGRCVCGGTDLDWLGGEELSIKAMELA</sequence>
<feature type="binding site" evidence="5">
    <location>
        <position position="88"/>
    </location>
    <ligand>
        <name>Zn(2+)</name>
        <dbReference type="ChEBI" id="CHEBI:29105"/>
    </ligand>
</feature>
<organism evidence="6 7">
    <name type="scientific">Paludisphaera mucosa</name>
    <dbReference type="NCBI Taxonomy" id="3030827"/>
    <lineage>
        <taxon>Bacteria</taxon>
        <taxon>Pseudomonadati</taxon>
        <taxon>Planctomycetota</taxon>
        <taxon>Planctomycetia</taxon>
        <taxon>Isosphaerales</taxon>
        <taxon>Isosphaeraceae</taxon>
        <taxon>Paludisphaera</taxon>
    </lineage>
</organism>
<dbReference type="PANTHER" id="PTHR34535:SF3">
    <property type="entry name" value="HYDROGENASE MATURATION FACTOR HYPA"/>
    <property type="match status" value="1"/>
</dbReference>
<dbReference type="InterPro" id="IPR020538">
    <property type="entry name" value="Hydgase_Ni_incorp_HypA/HybF_CS"/>
</dbReference>
<reference evidence="6 7" key="1">
    <citation type="submission" date="2023-03" db="EMBL/GenBank/DDBJ databases">
        <title>Paludisphaera mucosa sp. nov. a novel planctomycete from northern fen.</title>
        <authorList>
            <person name="Ivanova A."/>
        </authorList>
    </citation>
    <scope>NUCLEOTIDE SEQUENCE [LARGE SCALE GENOMIC DNA]</scope>
    <source>
        <strain evidence="6 7">Pla2</strain>
    </source>
</reference>
<dbReference type="EMBL" id="JARRAG010000002">
    <property type="protein sequence ID" value="MDG3005450.1"/>
    <property type="molecule type" value="Genomic_DNA"/>
</dbReference>
<proteinExistence type="inferred from homology"/>
<feature type="binding site" evidence="5">
    <location>
        <position position="86"/>
    </location>
    <ligand>
        <name>Zn(2+)</name>
        <dbReference type="ChEBI" id="CHEBI:29105"/>
    </ligand>
</feature>
<evidence type="ECO:0000256" key="3">
    <source>
        <dbReference type="ARBA" id="ARBA00022723"/>
    </source>
</evidence>
<comment type="caution">
    <text evidence="6">The sequence shown here is derived from an EMBL/GenBank/DDBJ whole genome shotgun (WGS) entry which is preliminary data.</text>
</comment>
<feature type="binding site" evidence="5">
    <location>
        <position position="70"/>
    </location>
    <ligand>
        <name>Zn(2+)</name>
        <dbReference type="ChEBI" id="CHEBI:29105"/>
    </ligand>
</feature>
<evidence type="ECO:0000256" key="1">
    <source>
        <dbReference type="ARBA" id="ARBA00010748"/>
    </source>
</evidence>
<feature type="binding site" evidence="5">
    <location>
        <position position="73"/>
    </location>
    <ligand>
        <name>Zn(2+)</name>
        <dbReference type="ChEBI" id="CHEBI:29105"/>
    </ligand>
</feature>
<dbReference type="PROSITE" id="PS01249">
    <property type="entry name" value="HYPA"/>
    <property type="match status" value="1"/>
</dbReference>
<keyword evidence="7" id="KW-1185">Reference proteome</keyword>
<evidence type="ECO:0000256" key="4">
    <source>
        <dbReference type="ARBA" id="ARBA00022833"/>
    </source>
</evidence>
<dbReference type="PANTHER" id="PTHR34535">
    <property type="entry name" value="HYDROGENASE MATURATION FACTOR HYPA"/>
    <property type="match status" value="1"/>
</dbReference>
<gene>
    <name evidence="5" type="primary">hypA</name>
    <name evidence="6" type="ORF">PZE19_16785</name>
</gene>
<evidence type="ECO:0000256" key="5">
    <source>
        <dbReference type="HAMAP-Rule" id="MF_00213"/>
    </source>
</evidence>
<protein>
    <recommendedName>
        <fullName evidence="5">Hydrogenase maturation factor HypA</fullName>
    </recommendedName>
</protein>
<evidence type="ECO:0000313" key="6">
    <source>
        <dbReference type="EMBL" id="MDG3005450.1"/>
    </source>
</evidence>
<name>A0ABT6FD19_9BACT</name>
<feature type="binding site" evidence="5">
    <location>
        <position position="2"/>
    </location>
    <ligand>
        <name>Ni(2+)</name>
        <dbReference type="ChEBI" id="CHEBI:49786"/>
    </ligand>
</feature>
<keyword evidence="4 5" id="KW-0862">Zinc</keyword>
<keyword evidence="2 5" id="KW-0533">Nickel</keyword>
<dbReference type="InterPro" id="IPR000688">
    <property type="entry name" value="HypA/HybF"/>
</dbReference>
<accession>A0ABT6FD19</accession>
<evidence type="ECO:0000313" key="7">
    <source>
        <dbReference type="Proteomes" id="UP001216907"/>
    </source>
</evidence>